<evidence type="ECO:0000259" key="6">
    <source>
        <dbReference type="Pfam" id="PF13290"/>
    </source>
</evidence>
<dbReference type="InterPro" id="IPR024607">
    <property type="entry name" value="Sulfatase_CS"/>
</dbReference>
<dbReference type="PANTHER" id="PTHR42693:SF53">
    <property type="entry name" value="ENDO-4-O-SULFATASE"/>
    <property type="match status" value="1"/>
</dbReference>
<dbReference type="PROSITE" id="PS00523">
    <property type="entry name" value="SULFATASE_1"/>
    <property type="match status" value="1"/>
</dbReference>
<proteinExistence type="inferred from homology"/>
<feature type="domain" description="Sulfatase N-terminal" evidence="5">
    <location>
        <begin position="37"/>
        <end position="318"/>
    </location>
</feature>
<dbReference type="Pfam" id="PF13290">
    <property type="entry name" value="CHB_HEX_C_1"/>
    <property type="match status" value="1"/>
</dbReference>
<gene>
    <name evidence="7" type="ORF">GCM10023189_46850</name>
</gene>
<dbReference type="Gene3D" id="3.40.720.10">
    <property type="entry name" value="Alkaline Phosphatase, subunit A"/>
    <property type="match status" value="1"/>
</dbReference>
<dbReference type="InterPro" id="IPR000917">
    <property type="entry name" value="Sulfatase_N"/>
</dbReference>
<dbReference type="CDD" id="cd16027">
    <property type="entry name" value="SGSH"/>
    <property type="match status" value="1"/>
</dbReference>
<evidence type="ECO:0000256" key="3">
    <source>
        <dbReference type="ARBA" id="ARBA00022801"/>
    </source>
</evidence>
<dbReference type="InterPro" id="IPR050738">
    <property type="entry name" value="Sulfatase"/>
</dbReference>
<organism evidence="7 8">
    <name type="scientific">Nibrella saemangeumensis</name>
    <dbReference type="NCBI Taxonomy" id="1084526"/>
    <lineage>
        <taxon>Bacteria</taxon>
        <taxon>Pseudomonadati</taxon>
        <taxon>Bacteroidota</taxon>
        <taxon>Cytophagia</taxon>
        <taxon>Cytophagales</taxon>
        <taxon>Spirosomataceae</taxon>
        <taxon>Nibrella</taxon>
    </lineage>
</organism>
<dbReference type="InterPro" id="IPR017850">
    <property type="entry name" value="Alkaline_phosphatase_core_sf"/>
</dbReference>
<evidence type="ECO:0000259" key="5">
    <source>
        <dbReference type="Pfam" id="PF00884"/>
    </source>
</evidence>
<dbReference type="PANTHER" id="PTHR42693">
    <property type="entry name" value="ARYLSULFATASE FAMILY MEMBER"/>
    <property type="match status" value="1"/>
</dbReference>
<dbReference type="Proteomes" id="UP001501175">
    <property type="component" value="Unassembled WGS sequence"/>
</dbReference>
<evidence type="ECO:0000256" key="4">
    <source>
        <dbReference type="ARBA" id="ARBA00022837"/>
    </source>
</evidence>
<evidence type="ECO:0000313" key="7">
    <source>
        <dbReference type="EMBL" id="GAA4465766.1"/>
    </source>
</evidence>
<dbReference type="RefSeq" id="WP_345247613.1">
    <property type="nucleotide sequence ID" value="NZ_BAABHD010000080.1"/>
</dbReference>
<dbReference type="EMBL" id="BAABHD010000080">
    <property type="protein sequence ID" value="GAA4465766.1"/>
    <property type="molecule type" value="Genomic_DNA"/>
</dbReference>
<feature type="domain" description="GH29D-like beta-sandwich" evidence="6">
    <location>
        <begin position="493"/>
        <end position="549"/>
    </location>
</feature>
<evidence type="ECO:0000256" key="1">
    <source>
        <dbReference type="ARBA" id="ARBA00008779"/>
    </source>
</evidence>
<keyword evidence="8" id="KW-1185">Reference proteome</keyword>
<accession>A0ABP8NH50</accession>
<evidence type="ECO:0000256" key="2">
    <source>
        <dbReference type="ARBA" id="ARBA00022723"/>
    </source>
</evidence>
<name>A0ABP8NH50_9BACT</name>
<keyword evidence="4" id="KW-0106">Calcium</keyword>
<keyword evidence="3" id="KW-0378">Hydrolase</keyword>
<keyword evidence="2" id="KW-0479">Metal-binding</keyword>
<comment type="similarity">
    <text evidence="1">Belongs to the sulfatase family.</text>
</comment>
<protein>
    <submittedName>
        <fullName evidence="7">Sulfatase-like hydrolase/transferase</fullName>
    </submittedName>
</protein>
<dbReference type="Pfam" id="PF00884">
    <property type="entry name" value="Sulfatase"/>
    <property type="match status" value="1"/>
</dbReference>
<evidence type="ECO:0000313" key="8">
    <source>
        <dbReference type="Proteomes" id="UP001501175"/>
    </source>
</evidence>
<sequence>MKARYTLIGLLATAVWLTSGWIPAPTNPASAPLPGRPNILWLSCEDMSPRLGCYGDSTVPTPNIDRLAREGVRYTNVFCTAGVCAPSRNAMITGMYQTSTGGHNMRTLYDTYPQKTGLPKEYSVVMPPQVKAFPEYLRAADYYTTNNAKTDYQFDAPPTVWDEVGAKAHWRNRTGEAARRPFFAVFNNVVTHESQVWVRKDQPLRADPAKIKVPPYYPDTKTVRQDMARFYSNIREMDDWVGDLMKQLEADGLLDKTIIFFWSDHGDGLPFIKREIYDRGLRVPLIVRFPDGRFANTTRDELISMIDLAPTVLTVAGVEPPQYMQGQAFLEAQTGNRPKRVQPRRYIFAGRDRLDSEYDRVRTVHDGRYQYIRNFYPERPLYMDIAFRKQQPMMAEMLQLRDAGKLNAVQMNWFRATKPAEELYDLRNDPYQLTNLADKPAMAGNLKRLRKELDKWLVESKDLGGVPEKELVRQMWDGQNKPPVTAVPRIARSSSQLSISCPTEGASIGYKVSGEDSNWRVYTKPISAPAGKTVTAIAMRIGYTPSAEVTFTDSRGTTPVR</sequence>
<dbReference type="InterPro" id="IPR059177">
    <property type="entry name" value="GH29D-like_dom"/>
</dbReference>
<comment type="caution">
    <text evidence="7">The sequence shown here is derived from an EMBL/GenBank/DDBJ whole genome shotgun (WGS) entry which is preliminary data.</text>
</comment>
<reference evidence="8" key="1">
    <citation type="journal article" date="2019" name="Int. J. Syst. Evol. Microbiol.">
        <title>The Global Catalogue of Microorganisms (GCM) 10K type strain sequencing project: providing services to taxonomists for standard genome sequencing and annotation.</title>
        <authorList>
            <consortium name="The Broad Institute Genomics Platform"/>
            <consortium name="The Broad Institute Genome Sequencing Center for Infectious Disease"/>
            <person name="Wu L."/>
            <person name="Ma J."/>
        </authorList>
    </citation>
    <scope>NUCLEOTIDE SEQUENCE [LARGE SCALE GENOMIC DNA]</scope>
    <source>
        <strain evidence="8">JCM 17927</strain>
    </source>
</reference>
<dbReference type="SUPFAM" id="SSF53649">
    <property type="entry name" value="Alkaline phosphatase-like"/>
    <property type="match status" value="1"/>
</dbReference>